<proteinExistence type="predicted"/>
<feature type="region of interest" description="Disordered" evidence="1">
    <location>
        <begin position="58"/>
        <end position="85"/>
    </location>
</feature>
<protein>
    <recommendedName>
        <fullName evidence="4">SWIM-type domain-containing protein</fullName>
    </recommendedName>
</protein>
<evidence type="ECO:0008006" key="4">
    <source>
        <dbReference type="Google" id="ProtNLM"/>
    </source>
</evidence>
<organism evidence="2 3">
    <name type="scientific">Phytophthora megakarya</name>
    <dbReference type="NCBI Taxonomy" id="4795"/>
    <lineage>
        <taxon>Eukaryota</taxon>
        <taxon>Sar</taxon>
        <taxon>Stramenopiles</taxon>
        <taxon>Oomycota</taxon>
        <taxon>Peronosporomycetes</taxon>
        <taxon>Peronosporales</taxon>
        <taxon>Peronosporaceae</taxon>
        <taxon>Phytophthora</taxon>
    </lineage>
</organism>
<sequence length="234" mass="26938">MLWDGMPSEGWIVNPFTRACQCRFHFKFGMCIHVMKASNLLNLPCPGMPLPLRKFISRRKQTRTRRRRRQIHNISENPENESERTHLSNEIIYGPHLQSTQTATDRVRLRSSRNRSDRHTSHYSTTLARNATDLVNYRDTQQNHQSDLQLPHIPYRVFHAGDAFISDSSCIQTELTCYQNCNASSVHHVVGDEGTQCNAEITIPPVNQISSTTAEYQQSTNVARQSCPQTKRRC</sequence>
<gene>
    <name evidence="2" type="ORF">PHMEG_00031381</name>
</gene>
<dbReference type="Proteomes" id="UP000198211">
    <property type="component" value="Unassembled WGS sequence"/>
</dbReference>
<name>A0A225V0K9_9STRA</name>
<evidence type="ECO:0000313" key="2">
    <source>
        <dbReference type="EMBL" id="OWY97969.1"/>
    </source>
</evidence>
<dbReference type="AlphaFoldDB" id="A0A225V0K9"/>
<feature type="region of interest" description="Disordered" evidence="1">
    <location>
        <begin position="100"/>
        <end position="127"/>
    </location>
</feature>
<comment type="caution">
    <text evidence="2">The sequence shown here is derived from an EMBL/GenBank/DDBJ whole genome shotgun (WGS) entry which is preliminary data.</text>
</comment>
<dbReference type="EMBL" id="NBNE01009889">
    <property type="protein sequence ID" value="OWY97969.1"/>
    <property type="molecule type" value="Genomic_DNA"/>
</dbReference>
<keyword evidence="3" id="KW-1185">Reference proteome</keyword>
<reference evidence="3" key="1">
    <citation type="submission" date="2017-03" db="EMBL/GenBank/DDBJ databases">
        <title>Phytopthora megakarya and P. palmivora, two closely related causual agents of cacao black pod achieved similar genome size and gene model numbers by different mechanisms.</title>
        <authorList>
            <person name="Ali S."/>
            <person name="Shao J."/>
            <person name="Larry D.J."/>
            <person name="Kronmiller B."/>
            <person name="Shen D."/>
            <person name="Strem M.D."/>
            <person name="Melnick R.L."/>
            <person name="Guiltinan M.J."/>
            <person name="Tyler B.M."/>
            <person name="Meinhardt L.W."/>
            <person name="Bailey B.A."/>
        </authorList>
    </citation>
    <scope>NUCLEOTIDE SEQUENCE [LARGE SCALE GENOMIC DNA]</scope>
    <source>
        <strain evidence="3">zdho120</strain>
    </source>
</reference>
<evidence type="ECO:0000313" key="3">
    <source>
        <dbReference type="Proteomes" id="UP000198211"/>
    </source>
</evidence>
<evidence type="ECO:0000256" key="1">
    <source>
        <dbReference type="SAM" id="MobiDB-lite"/>
    </source>
</evidence>
<dbReference type="OrthoDB" id="10298743at2759"/>
<accession>A0A225V0K9</accession>
<feature type="compositionally biased region" description="Basic residues" evidence="1">
    <location>
        <begin position="58"/>
        <end position="71"/>
    </location>
</feature>